<keyword evidence="8" id="KW-1003">Cell membrane</keyword>
<keyword evidence="10" id="KW-1185">Reference proteome</keyword>
<name>A0ABW4XKT7_9GAMM</name>
<dbReference type="Gene3D" id="1.10.520.20">
    <property type="entry name" value="N-terminal domain of the delta subunit of the F1F0-ATP synthase"/>
    <property type="match status" value="1"/>
</dbReference>
<dbReference type="PROSITE" id="PS00389">
    <property type="entry name" value="ATPASE_DELTA"/>
    <property type="match status" value="1"/>
</dbReference>
<dbReference type="Proteomes" id="UP001597380">
    <property type="component" value="Unassembled WGS sequence"/>
</dbReference>
<comment type="caution">
    <text evidence="9">The sequence shown here is derived from an EMBL/GenBank/DDBJ whole genome shotgun (WGS) entry which is preliminary data.</text>
</comment>
<evidence type="ECO:0000256" key="1">
    <source>
        <dbReference type="ARBA" id="ARBA00004370"/>
    </source>
</evidence>
<dbReference type="NCBIfam" id="NF004404">
    <property type="entry name" value="PRK05758.2-5"/>
    <property type="match status" value="1"/>
</dbReference>
<evidence type="ECO:0000313" key="9">
    <source>
        <dbReference type="EMBL" id="MFD2096156.1"/>
    </source>
</evidence>
<dbReference type="SUPFAM" id="SSF47928">
    <property type="entry name" value="N-terminal domain of the delta subunit of the F1F0-ATP synthase"/>
    <property type="match status" value="1"/>
</dbReference>
<protein>
    <recommendedName>
        <fullName evidence="8">ATP synthase subunit delta</fullName>
    </recommendedName>
    <alternativeName>
        <fullName evidence="8">ATP synthase F(1) sector subunit delta</fullName>
    </alternativeName>
    <alternativeName>
        <fullName evidence="8">F-type ATPase subunit delta</fullName>
        <shortName evidence="8">F-ATPase subunit delta</shortName>
    </alternativeName>
</protein>
<sequence length="177" mass="19403">MSDLTTVARPYAEAAFEFAVEKAALDKWSEMLDFAAQVAQDDQIQALFTSQLSAEALAELFVTVCGEQLDEHGQNLIRMMAENERLKALPDVAGLFHILVAEHNAIAEVEVNSASELSADQESKIVAMMEKRLDRKVKLNCNVDKTLLAGVLIKCGDLVIDGSVRGKLDRLSDTLHS</sequence>
<keyword evidence="7 8" id="KW-0066">ATP synthesis</keyword>
<evidence type="ECO:0000256" key="5">
    <source>
        <dbReference type="ARBA" id="ARBA00023136"/>
    </source>
</evidence>
<proteinExistence type="inferred from homology"/>
<keyword evidence="4 8" id="KW-0406">Ion transport</keyword>
<keyword evidence="5 8" id="KW-0472">Membrane</keyword>
<keyword evidence="6 8" id="KW-0139">CF(1)</keyword>
<accession>A0ABW4XKT7</accession>
<comment type="similarity">
    <text evidence="8">Belongs to the ATPase delta chain family.</text>
</comment>
<evidence type="ECO:0000256" key="8">
    <source>
        <dbReference type="HAMAP-Rule" id="MF_01416"/>
    </source>
</evidence>
<reference evidence="10" key="1">
    <citation type="journal article" date="2019" name="Int. J. Syst. Evol. Microbiol.">
        <title>The Global Catalogue of Microorganisms (GCM) 10K type strain sequencing project: providing services to taxonomists for standard genome sequencing and annotation.</title>
        <authorList>
            <consortium name="The Broad Institute Genomics Platform"/>
            <consortium name="The Broad Institute Genome Sequencing Center for Infectious Disease"/>
            <person name="Wu L."/>
            <person name="Ma J."/>
        </authorList>
    </citation>
    <scope>NUCLEOTIDE SEQUENCE [LARGE SCALE GENOMIC DNA]</scope>
    <source>
        <strain evidence="10">CGMCC 1.10992</strain>
    </source>
</reference>
<dbReference type="PANTHER" id="PTHR11910">
    <property type="entry name" value="ATP SYNTHASE DELTA CHAIN"/>
    <property type="match status" value="1"/>
</dbReference>
<dbReference type="PRINTS" id="PR00125">
    <property type="entry name" value="ATPASEDELTA"/>
</dbReference>
<dbReference type="Pfam" id="PF00213">
    <property type="entry name" value="OSCP"/>
    <property type="match status" value="1"/>
</dbReference>
<dbReference type="HAMAP" id="MF_01416">
    <property type="entry name" value="ATP_synth_delta_bact"/>
    <property type="match status" value="1"/>
</dbReference>
<evidence type="ECO:0000256" key="7">
    <source>
        <dbReference type="ARBA" id="ARBA00023310"/>
    </source>
</evidence>
<dbReference type="InterPro" id="IPR026015">
    <property type="entry name" value="ATP_synth_OSCP/delta_N_sf"/>
</dbReference>
<comment type="subcellular location">
    <subcellularLocation>
        <location evidence="8">Cell membrane</location>
        <topology evidence="8">Peripheral membrane protein</topology>
    </subcellularLocation>
    <subcellularLocation>
        <location evidence="1">Membrane</location>
    </subcellularLocation>
</comment>
<organism evidence="9 10">
    <name type="scientific">Corallincola platygyrae</name>
    <dbReference type="NCBI Taxonomy" id="1193278"/>
    <lineage>
        <taxon>Bacteria</taxon>
        <taxon>Pseudomonadati</taxon>
        <taxon>Pseudomonadota</taxon>
        <taxon>Gammaproteobacteria</taxon>
        <taxon>Alteromonadales</taxon>
        <taxon>Psychromonadaceae</taxon>
        <taxon>Corallincola</taxon>
    </lineage>
</organism>
<keyword evidence="3 8" id="KW-0375">Hydrogen ion transport</keyword>
<dbReference type="InterPro" id="IPR000711">
    <property type="entry name" value="ATPase_OSCP/dsu"/>
</dbReference>
<dbReference type="EMBL" id="JBHUHT010000011">
    <property type="protein sequence ID" value="MFD2096156.1"/>
    <property type="molecule type" value="Genomic_DNA"/>
</dbReference>
<comment type="function">
    <text evidence="8">This protein is part of the stalk that links CF(0) to CF(1). It either transmits conformational changes from CF(0) to CF(1) or is implicated in proton conduction.</text>
</comment>
<evidence type="ECO:0000256" key="6">
    <source>
        <dbReference type="ARBA" id="ARBA00023196"/>
    </source>
</evidence>
<dbReference type="NCBIfam" id="NF004402">
    <property type="entry name" value="PRK05758.2-2"/>
    <property type="match status" value="1"/>
</dbReference>
<dbReference type="NCBIfam" id="TIGR01145">
    <property type="entry name" value="ATP_synt_delta"/>
    <property type="match status" value="1"/>
</dbReference>
<keyword evidence="2 8" id="KW-0813">Transport</keyword>
<evidence type="ECO:0000256" key="2">
    <source>
        <dbReference type="ARBA" id="ARBA00022448"/>
    </source>
</evidence>
<evidence type="ECO:0000256" key="3">
    <source>
        <dbReference type="ARBA" id="ARBA00022781"/>
    </source>
</evidence>
<evidence type="ECO:0000256" key="4">
    <source>
        <dbReference type="ARBA" id="ARBA00023065"/>
    </source>
</evidence>
<gene>
    <name evidence="8 9" type="primary">atpH</name>
    <name evidence="9" type="ORF">ACFSJ3_09190</name>
</gene>
<comment type="function">
    <text evidence="8">F(1)F(0) ATP synthase produces ATP from ADP in the presence of a proton or sodium gradient. F-type ATPases consist of two structural domains, F(1) containing the extramembraneous catalytic core and F(0) containing the membrane proton channel, linked together by a central stalk and a peripheral stalk. During catalysis, ATP synthesis in the catalytic domain of F(1) is coupled via a rotary mechanism of the central stalk subunits to proton translocation.</text>
</comment>
<dbReference type="InterPro" id="IPR020781">
    <property type="entry name" value="ATPase_OSCP/d_CS"/>
</dbReference>
<dbReference type="RefSeq" id="WP_345341217.1">
    <property type="nucleotide sequence ID" value="NZ_BAABLI010000017.1"/>
</dbReference>
<evidence type="ECO:0000313" key="10">
    <source>
        <dbReference type="Proteomes" id="UP001597380"/>
    </source>
</evidence>